<dbReference type="EMBL" id="OA884602">
    <property type="protein sequence ID" value="CAD7281020.1"/>
    <property type="molecule type" value="Genomic_DNA"/>
</dbReference>
<protein>
    <submittedName>
        <fullName evidence="3">Uncharacterized protein</fullName>
    </submittedName>
</protein>
<dbReference type="InterPro" id="IPR050961">
    <property type="entry name" value="BolA/IbaG_stress_morph_reg"/>
</dbReference>
<dbReference type="PANTHER" id="PTHR46229">
    <property type="entry name" value="BOLA TRANSCRIPTION REGULATOR"/>
    <property type="match status" value="1"/>
</dbReference>
<gene>
    <name evidence="3" type="ORF">NMOB1V02_LOCUS8674</name>
</gene>
<name>A0A7R9BSZ2_9CRUS</name>
<dbReference type="OrthoDB" id="4983at2759"/>
<dbReference type="InterPro" id="IPR002634">
    <property type="entry name" value="BolA"/>
</dbReference>
<dbReference type="FunFam" id="3.30.300.90:FF:000001">
    <property type="entry name" value="Transcriptional regulator BolA"/>
    <property type="match status" value="1"/>
</dbReference>
<dbReference type="EMBL" id="CAJPEX010002565">
    <property type="protein sequence ID" value="CAG0921172.1"/>
    <property type="molecule type" value="Genomic_DNA"/>
</dbReference>
<proteinExistence type="inferred from homology"/>
<dbReference type="Proteomes" id="UP000678499">
    <property type="component" value="Unassembled WGS sequence"/>
</dbReference>
<dbReference type="GO" id="GO:0005739">
    <property type="term" value="C:mitochondrion"/>
    <property type="evidence" value="ECO:0007669"/>
    <property type="project" value="TreeGrafter"/>
</dbReference>
<dbReference type="PANTHER" id="PTHR46229:SF2">
    <property type="entry name" value="BOLA-LIKE PROTEIN 1"/>
    <property type="match status" value="1"/>
</dbReference>
<dbReference type="Gene3D" id="3.30.300.90">
    <property type="entry name" value="BolA-like"/>
    <property type="match status" value="1"/>
</dbReference>
<dbReference type="AlphaFoldDB" id="A0A7R9BSZ2"/>
<comment type="similarity">
    <text evidence="1 2">Belongs to the BolA/IbaG family.</text>
</comment>
<accession>A0A7R9BSZ2</accession>
<dbReference type="Pfam" id="PF01722">
    <property type="entry name" value="BolA"/>
    <property type="match status" value="1"/>
</dbReference>
<organism evidence="3">
    <name type="scientific">Notodromas monacha</name>
    <dbReference type="NCBI Taxonomy" id="399045"/>
    <lineage>
        <taxon>Eukaryota</taxon>
        <taxon>Metazoa</taxon>
        <taxon>Ecdysozoa</taxon>
        <taxon>Arthropoda</taxon>
        <taxon>Crustacea</taxon>
        <taxon>Oligostraca</taxon>
        <taxon>Ostracoda</taxon>
        <taxon>Podocopa</taxon>
        <taxon>Podocopida</taxon>
        <taxon>Cypridocopina</taxon>
        <taxon>Cypridoidea</taxon>
        <taxon>Cyprididae</taxon>
        <taxon>Notodromas</taxon>
    </lineage>
</organism>
<keyword evidence="4" id="KW-1185">Reference proteome</keyword>
<reference evidence="3" key="1">
    <citation type="submission" date="2020-11" db="EMBL/GenBank/DDBJ databases">
        <authorList>
            <person name="Tran Van P."/>
        </authorList>
    </citation>
    <scope>NUCLEOTIDE SEQUENCE</scope>
</reference>
<dbReference type="InterPro" id="IPR036065">
    <property type="entry name" value="BolA-like_sf"/>
</dbReference>
<evidence type="ECO:0000313" key="3">
    <source>
        <dbReference type="EMBL" id="CAD7281020.1"/>
    </source>
</evidence>
<sequence>MSTPNTLGGYIRFLRVVRQVRVTHNVMSTHRVPVSGGPVEMRMRSKLIDQLEPEHIEILNESHKHNTPPGAETHFKVRIVSEKFDGKSLLKKHQMVHEVLKEELEAGVHALSIEAKTPSNWDKNVPLEPSPPCRGGFGL</sequence>
<dbReference type="GO" id="GO:1990229">
    <property type="term" value="C:iron-sulfur cluster assembly complex"/>
    <property type="evidence" value="ECO:0007669"/>
    <property type="project" value="UniProtKB-ARBA"/>
</dbReference>
<dbReference type="SUPFAM" id="SSF82657">
    <property type="entry name" value="BolA-like"/>
    <property type="match status" value="1"/>
</dbReference>
<evidence type="ECO:0000256" key="1">
    <source>
        <dbReference type="ARBA" id="ARBA00005578"/>
    </source>
</evidence>
<evidence type="ECO:0000256" key="2">
    <source>
        <dbReference type="RuleBase" id="RU003860"/>
    </source>
</evidence>
<evidence type="ECO:0000313" key="4">
    <source>
        <dbReference type="Proteomes" id="UP000678499"/>
    </source>
</evidence>